<organism evidence="1 2">
    <name type="scientific">Monilinia laxa</name>
    <name type="common">Brown rot fungus</name>
    <name type="synonym">Sclerotinia laxa</name>
    <dbReference type="NCBI Taxonomy" id="61186"/>
    <lineage>
        <taxon>Eukaryota</taxon>
        <taxon>Fungi</taxon>
        <taxon>Dikarya</taxon>
        <taxon>Ascomycota</taxon>
        <taxon>Pezizomycotina</taxon>
        <taxon>Leotiomycetes</taxon>
        <taxon>Helotiales</taxon>
        <taxon>Sclerotiniaceae</taxon>
        <taxon>Monilinia</taxon>
    </lineage>
</organism>
<name>A0A5N6KJC4_MONLA</name>
<sequence length="93" mass="10797">MVFDFLAFGCRLGLLASNHVTYFNDEKQPELILLAGFHLTKPRPQTLHIFVSCPHLDVFSISQLSFNIILHCSFLTWFVQRSLLVPSIHRQRQ</sequence>
<gene>
    <name evidence="1" type="ORF">EYC80_005265</name>
</gene>
<protein>
    <submittedName>
        <fullName evidence="1">Uncharacterized protein</fullName>
    </submittedName>
</protein>
<keyword evidence="2" id="KW-1185">Reference proteome</keyword>
<evidence type="ECO:0000313" key="1">
    <source>
        <dbReference type="EMBL" id="KAB8303900.1"/>
    </source>
</evidence>
<reference evidence="1 2" key="1">
    <citation type="submission" date="2019-06" db="EMBL/GenBank/DDBJ databases">
        <title>Genome Sequence of the Brown Rot Fungal Pathogen Monilinia laxa.</title>
        <authorList>
            <person name="De Miccolis Angelini R.M."/>
            <person name="Landi L."/>
            <person name="Abate D."/>
            <person name="Pollastro S."/>
            <person name="Romanazzi G."/>
            <person name="Faretra F."/>
        </authorList>
    </citation>
    <scope>NUCLEOTIDE SEQUENCE [LARGE SCALE GENOMIC DNA]</scope>
    <source>
        <strain evidence="1 2">Mlax316</strain>
    </source>
</reference>
<dbReference type="Proteomes" id="UP000326757">
    <property type="component" value="Unassembled WGS sequence"/>
</dbReference>
<accession>A0A5N6KJC4</accession>
<dbReference type="AlphaFoldDB" id="A0A5N6KJC4"/>
<evidence type="ECO:0000313" key="2">
    <source>
        <dbReference type="Proteomes" id="UP000326757"/>
    </source>
</evidence>
<comment type="caution">
    <text evidence="1">The sequence shown here is derived from an EMBL/GenBank/DDBJ whole genome shotgun (WGS) entry which is preliminary data.</text>
</comment>
<proteinExistence type="predicted"/>
<dbReference type="EMBL" id="VIGI01000002">
    <property type="protein sequence ID" value="KAB8303900.1"/>
    <property type="molecule type" value="Genomic_DNA"/>
</dbReference>